<dbReference type="GO" id="GO:0016810">
    <property type="term" value="F:hydrolase activity, acting on carbon-nitrogen (but not peptide) bonds"/>
    <property type="evidence" value="ECO:0007669"/>
    <property type="project" value="InterPro"/>
</dbReference>
<evidence type="ECO:0000259" key="1">
    <source>
        <dbReference type="Pfam" id="PF01979"/>
    </source>
</evidence>
<dbReference type="NCBIfam" id="NF006056">
    <property type="entry name" value="PRK08204.1"/>
    <property type="match status" value="1"/>
</dbReference>
<dbReference type="SUPFAM" id="SSF51556">
    <property type="entry name" value="Metallo-dependent hydrolases"/>
    <property type="match status" value="1"/>
</dbReference>
<organism evidence="2 3">
    <name type="scientific">Herbihabitans rhizosphaerae</name>
    <dbReference type="NCBI Taxonomy" id="1872711"/>
    <lineage>
        <taxon>Bacteria</taxon>
        <taxon>Bacillati</taxon>
        <taxon>Actinomycetota</taxon>
        <taxon>Actinomycetes</taxon>
        <taxon>Pseudonocardiales</taxon>
        <taxon>Pseudonocardiaceae</taxon>
        <taxon>Herbihabitans</taxon>
    </lineage>
</organism>
<evidence type="ECO:0000313" key="2">
    <source>
        <dbReference type="EMBL" id="RZS45165.1"/>
    </source>
</evidence>
<dbReference type="Gene3D" id="3.20.20.140">
    <property type="entry name" value="Metal-dependent hydrolases"/>
    <property type="match status" value="1"/>
</dbReference>
<dbReference type="EMBL" id="SGWQ01000001">
    <property type="protein sequence ID" value="RZS45165.1"/>
    <property type="molecule type" value="Genomic_DNA"/>
</dbReference>
<reference evidence="2 3" key="1">
    <citation type="submission" date="2019-02" db="EMBL/GenBank/DDBJ databases">
        <title>Genomic Encyclopedia of Type Strains, Phase IV (KMG-IV): sequencing the most valuable type-strain genomes for metagenomic binning, comparative biology and taxonomic classification.</title>
        <authorList>
            <person name="Goeker M."/>
        </authorList>
    </citation>
    <scope>NUCLEOTIDE SEQUENCE [LARGE SCALE GENOMIC DNA]</scope>
    <source>
        <strain evidence="2 3">DSM 101727</strain>
    </source>
</reference>
<dbReference type="InterPro" id="IPR006680">
    <property type="entry name" value="Amidohydro-rel"/>
</dbReference>
<dbReference type="AlphaFoldDB" id="A0A4Q7L711"/>
<feature type="domain" description="Amidohydrolase-related" evidence="1">
    <location>
        <begin position="56"/>
        <end position="396"/>
    </location>
</feature>
<gene>
    <name evidence="2" type="ORF">EV193_1011052</name>
</gene>
<dbReference type="InterPro" id="IPR011059">
    <property type="entry name" value="Metal-dep_hydrolase_composite"/>
</dbReference>
<name>A0A4Q7L711_9PSEU</name>
<protein>
    <submittedName>
        <fullName evidence="2">Cytosine/adenosine deaminase-related metal-dependent hydrolase</fullName>
    </submittedName>
</protein>
<dbReference type="Proteomes" id="UP000294257">
    <property type="component" value="Unassembled WGS sequence"/>
</dbReference>
<dbReference type="PANTHER" id="PTHR43794:SF5">
    <property type="entry name" value="CHLOROHYDROLASE FAMILY PROTEIN"/>
    <property type="match status" value="1"/>
</dbReference>
<evidence type="ECO:0000313" key="3">
    <source>
        <dbReference type="Proteomes" id="UP000294257"/>
    </source>
</evidence>
<accession>A0A4Q7L711</accession>
<dbReference type="RefSeq" id="WP_130342739.1">
    <property type="nucleotide sequence ID" value="NZ_SGWQ01000001.1"/>
</dbReference>
<keyword evidence="2" id="KW-0378">Hydrolase</keyword>
<dbReference type="InterPro" id="IPR032466">
    <property type="entry name" value="Metal_Hydrolase"/>
</dbReference>
<dbReference type="InterPro" id="IPR050287">
    <property type="entry name" value="MTA/SAH_deaminase"/>
</dbReference>
<dbReference type="OrthoDB" id="3189065at2"/>
<sequence>MTTDRTLLHDALVIDTEPEPVARPHTDVLIEGDTIAAVGPDLPSAGATVIDCTDRIVLPGFVDTHRHTWQAVLRGIAVDIDLGTYIDLVPRTLAQRFRPSDVYAGTLAGALECLDAGVTTLFDFSHIQNTPEHTDAAVAALRASGIRALFGYGYPFTGEAADHLAGLRRARRELFAEPAGLVTLAAAPHGPSYTPIEVVEQDWRHAREHGIRITVHIGRGPVAARPVEALRERGLLGPDVTFVHGNDLADDELRMIADTGGSMAVTPAVEAQMGHGAPTLGRLRAAGVTTGLGVDVVTTVAGDMFTLMRAALLTSQLDGRPCTASDVLRLATLDGAAAIGMADEVGSLRPGKRADVVLLRADAVNLAGGRHDPIATVVTSAHPGNVDTVLVGGRPVKRDGLLLTADLAGALTAAGASADRLAAA</sequence>
<proteinExistence type="predicted"/>
<dbReference type="Pfam" id="PF01979">
    <property type="entry name" value="Amidohydro_1"/>
    <property type="match status" value="1"/>
</dbReference>
<dbReference type="SUPFAM" id="SSF51338">
    <property type="entry name" value="Composite domain of metallo-dependent hydrolases"/>
    <property type="match status" value="1"/>
</dbReference>
<dbReference type="Gene3D" id="2.30.40.10">
    <property type="entry name" value="Urease, subunit C, domain 1"/>
    <property type="match status" value="1"/>
</dbReference>
<keyword evidence="3" id="KW-1185">Reference proteome</keyword>
<comment type="caution">
    <text evidence="2">The sequence shown here is derived from an EMBL/GenBank/DDBJ whole genome shotgun (WGS) entry which is preliminary data.</text>
</comment>
<dbReference type="PANTHER" id="PTHR43794">
    <property type="entry name" value="AMINOHYDROLASE SSNA-RELATED"/>
    <property type="match status" value="1"/>
</dbReference>